<dbReference type="GO" id="GO:0016757">
    <property type="term" value="F:glycosyltransferase activity"/>
    <property type="evidence" value="ECO:0007669"/>
    <property type="project" value="InterPro"/>
</dbReference>
<evidence type="ECO:0000313" key="3">
    <source>
        <dbReference type="Proteomes" id="UP001169242"/>
    </source>
</evidence>
<evidence type="ECO:0000313" key="2">
    <source>
        <dbReference type="EMBL" id="MDA3733965.1"/>
    </source>
</evidence>
<reference evidence="2" key="1">
    <citation type="journal article" date="2023" name="Int. J. Syst. Evol. Microbiol.">
        <title>&lt;i&gt;Holtiella tumoricola&lt;/i&gt; gen. nov. sp. nov., isolated from a human clinical sample.</title>
        <authorList>
            <person name="Allen-Vercoe E."/>
            <person name="Daigneault M.C."/>
            <person name="Vancuren S.J."/>
            <person name="Cochrane K."/>
            <person name="O'Neal L.L."/>
            <person name="Sankaranarayanan K."/>
            <person name="Lawson P.A."/>
        </authorList>
    </citation>
    <scope>NUCLEOTIDE SEQUENCE</scope>
    <source>
        <strain evidence="2">CC70A</strain>
    </source>
</reference>
<accession>A0AA42DRH0</accession>
<dbReference type="InterPro" id="IPR001296">
    <property type="entry name" value="Glyco_trans_1"/>
</dbReference>
<evidence type="ECO:0000259" key="1">
    <source>
        <dbReference type="Pfam" id="PF00534"/>
    </source>
</evidence>
<dbReference type="Pfam" id="PF00534">
    <property type="entry name" value="Glycos_transf_1"/>
    <property type="match status" value="1"/>
</dbReference>
<dbReference type="SUPFAM" id="SSF53756">
    <property type="entry name" value="UDP-Glycosyltransferase/glycogen phosphorylase"/>
    <property type="match status" value="1"/>
</dbReference>
<dbReference type="InterPro" id="IPR050194">
    <property type="entry name" value="Glycosyltransferase_grp1"/>
</dbReference>
<dbReference type="PANTHER" id="PTHR45947">
    <property type="entry name" value="SULFOQUINOVOSYL TRANSFERASE SQD2"/>
    <property type="match status" value="1"/>
</dbReference>
<dbReference type="Gene3D" id="3.40.50.2000">
    <property type="entry name" value="Glycogen Phosphorylase B"/>
    <property type="match status" value="2"/>
</dbReference>
<keyword evidence="3" id="KW-1185">Reference proteome</keyword>
<sequence>MWKMIGSNTIVIPFEQVYDRVVAYDGILSTWLATYLKYVNKKIAWLHAPYKISHVGFEAGYVREVYRHMDHLVAVSYDVKQTYLDALQIEEAHIKVIYTKLDSQIIREQSRKELFIKEGLVAVSVGRLVTEKGFERLMSVHKKLVDEGIQHELWIVGDGELKQELKNRIHDLGISQTCKLLGYHDNPYPIMNRADVIVSASFSEGLPLAMMEAMILHKPIVATNILGNREVLKANMGMLVEDNEEGLYEGMKLMLRQESLRKAYEMKLESSVPFLFEVGR</sequence>
<dbReference type="Proteomes" id="UP001169242">
    <property type="component" value="Unassembled WGS sequence"/>
</dbReference>
<dbReference type="PANTHER" id="PTHR45947:SF3">
    <property type="entry name" value="SULFOQUINOVOSYL TRANSFERASE SQD2"/>
    <property type="match status" value="1"/>
</dbReference>
<dbReference type="AlphaFoldDB" id="A0AA42DRH0"/>
<proteinExistence type="predicted"/>
<organism evidence="2 3">
    <name type="scientific">Holtiella tumoricola</name>
    <dbReference type="NCBI Taxonomy" id="3018743"/>
    <lineage>
        <taxon>Bacteria</taxon>
        <taxon>Bacillati</taxon>
        <taxon>Bacillota</taxon>
        <taxon>Clostridia</taxon>
        <taxon>Lachnospirales</taxon>
        <taxon>Cellulosilyticaceae</taxon>
        <taxon>Holtiella</taxon>
    </lineage>
</organism>
<feature type="domain" description="Glycosyl transferase family 1" evidence="1">
    <location>
        <begin position="108"/>
        <end position="264"/>
    </location>
</feature>
<dbReference type="EMBL" id="JAQIFT010000069">
    <property type="protein sequence ID" value="MDA3733965.1"/>
    <property type="molecule type" value="Genomic_DNA"/>
</dbReference>
<gene>
    <name evidence="2" type="ORF">PBV87_21045</name>
</gene>
<protein>
    <submittedName>
        <fullName evidence="2">Glycosyltransferase</fullName>
    </submittedName>
</protein>
<comment type="caution">
    <text evidence="2">The sequence shown here is derived from an EMBL/GenBank/DDBJ whole genome shotgun (WGS) entry which is preliminary data.</text>
</comment>
<name>A0AA42DRH0_9FIRM</name>
<dbReference type="CDD" id="cd03811">
    <property type="entry name" value="GT4_GT28_WabH-like"/>
    <property type="match status" value="1"/>
</dbReference>